<evidence type="ECO:0000313" key="6">
    <source>
        <dbReference type="EMBL" id="GGC29309.1"/>
    </source>
</evidence>
<sequence length="311" mass="34087">MSRNEYSVFVAVADSLSYTRAARRLGVHATSVSRSVERLETRLGLSLVETGADGLRLTEAGERLSAFVAPLLDTLDNGVAALCRDARSGGVLRIAAPPEILISCVNPIVREMLSQNPAMRVSLEASVSLPDFKRAECDIFLSHRRDEMNEGDYRIRRIGTYDIALFASPEFLARQGHPAIPQDLSSFPCLTRPGEQSWTLIPIEEEEGRCAAGQIDIPLDSRIAATPAPIRLDFACAGSGIIAASLELCAQPLAEGRLMRVLPGYRLPSGALFAAQPMRHHTRPIADDFLTRLVDRLKLNRKQSEALEKTR</sequence>
<dbReference type="InterPro" id="IPR036390">
    <property type="entry name" value="WH_DNA-bd_sf"/>
</dbReference>
<dbReference type="Gene3D" id="3.40.190.290">
    <property type="match status" value="1"/>
</dbReference>
<dbReference type="InterPro" id="IPR036388">
    <property type="entry name" value="WH-like_DNA-bd_sf"/>
</dbReference>
<evidence type="ECO:0000313" key="7">
    <source>
        <dbReference type="Proteomes" id="UP000637769"/>
    </source>
</evidence>
<dbReference type="SUPFAM" id="SSF46785">
    <property type="entry name" value="Winged helix' DNA-binding domain"/>
    <property type="match status" value="1"/>
</dbReference>
<protein>
    <submittedName>
        <fullName evidence="6">LysR family transcriptional regulator</fullName>
    </submittedName>
</protein>
<evidence type="ECO:0000256" key="2">
    <source>
        <dbReference type="ARBA" id="ARBA00023015"/>
    </source>
</evidence>
<comment type="similarity">
    <text evidence="1">Belongs to the LysR transcriptional regulatory family.</text>
</comment>
<dbReference type="InterPro" id="IPR000847">
    <property type="entry name" value="LysR_HTH_N"/>
</dbReference>
<dbReference type="Pfam" id="PF00126">
    <property type="entry name" value="HTH_1"/>
    <property type="match status" value="1"/>
</dbReference>
<evidence type="ECO:0000256" key="1">
    <source>
        <dbReference type="ARBA" id="ARBA00009437"/>
    </source>
</evidence>
<evidence type="ECO:0000256" key="3">
    <source>
        <dbReference type="ARBA" id="ARBA00023125"/>
    </source>
</evidence>
<dbReference type="SUPFAM" id="SSF53850">
    <property type="entry name" value="Periplasmic binding protein-like II"/>
    <property type="match status" value="1"/>
</dbReference>
<accession>A0ABQ1LXG9</accession>
<organism evidence="6 7">
    <name type="scientific">Asaia siamensis</name>
    <dbReference type="NCBI Taxonomy" id="110479"/>
    <lineage>
        <taxon>Bacteria</taxon>
        <taxon>Pseudomonadati</taxon>
        <taxon>Pseudomonadota</taxon>
        <taxon>Alphaproteobacteria</taxon>
        <taxon>Acetobacterales</taxon>
        <taxon>Acetobacteraceae</taxon>
        <taxon>Asaia</taxon>
    </lineage>
</organism>
<dbReference type="InterPro" id="IPR058163">
    <property type="entry name" value="LysR-type_TF_proteobact-type"/>
</dbReference>
<name>A0ABQ1LXG9_9PROT</name>
<keyword evidence="7" id="KW-1185">Reference proteome</keyword>
<keyword evidence="2" id="KW-0805">Transcription regulation</keyword>
<dbReference type="Pfam" id="PF03466">
    <property type="entry name" value="LysR_substrate"/>
    <property type="match status" value="1"/>
</dbReference>
<dbReference type="EMBL" id="BMCH01000003">
    <property type="protein sequence ID" value="GGC29309.1"/>
    <property type="molecule type" value="Genomic_DNA"/>
</dbReference>
<reference evidence="7" key="1">
    <citation type="journal article" date="2019" name="Int. J. Syst. Evol. Microbiol.">
        <title>The Global Catalogue of Microorganisms (GCM) 10K type strain sequencing project: providing services to taxonomists for standard genome sequencing and annotation.</title>
        <authorList>
            <consortium name="The Broad Institute Genomics Platform"/>
            <consortium name="The Broad Institute Genome Sequencing Center for Infectious Disease"/>
            <person name="Wu L."/>
            <person name="Ma J."/>
        </authorList>
    </citation>
    <scope>NUCLEOTIDE SEQUENCE [LARGE SCALE GENOMIC DNA]</scope>
    <source>
        <strain evidence="7">CCM 7132</strain>
    </source>
</reference>
<evidence type="ECO:0000259" key="5">
    <source>
        <dbReference type="PROSITE" id="PS50931"/>
    </source>
</evidence>
<dbReference type="Gene3D" id="1.10.10.10">
    <property type="entry name" value="Winged helix-like DNA-binding domain superfamily/Winged helix DNA-binding domain"/>
    <property type="match status" value="1"/>
</dbReference>
<dbReference type="PANTHER" id="PTHR30537">
    <property type="entry name" value="HTH-TYPE TRANSCRIPTIONAL REGULATOR"/>
    <property type="match status" value="1"/>
</dbReference>
<dbReference type="InterPro" id="IPR005119">
    <property type="entry name" value="LysR_subst-bd"/>
</dbReference>
<keyword evidence="4" id="KW-0804">Transcription</keyword>
<evidence type="ECO:0000256" key="4">
    <source>
        <dbReference type="ARBA" id="ARBA00023163"/>
    </source>
</evidence>
<keyword evidence="3" id="KW-0238">DNA-binding</keyword>
<dbReference type="RefSeq" id="WP_188426039.1">
    <property type="nucleotide sequence ID" value="NZ_BMCH01000003.1"/>
</dbReference>
<feature type="domain" description="HTH lysR-type" evidence="5">
    <location>
        <begin position="1"/>
        <end position="58"/>
    </location>
</feature>
<gene>
    <name evidence="6" type="ORF">GCM10007207_13500</name>
</gene>
<comment type="caution">
    <text evidence="6">The sequence shown here is derived from an EMBL/GenBank/DDBJ whole genome shotgun (WGS) entry which is preliminary data.</text>
</comment>
<dbReference type="PROSITE" id="PS50931">
    <property type="entry name" value="HTH_LYSR"/>
    <property type="match status" value="1"/>
</dbReference>
<dbReference type="PANTHER" id="PTHR30537:SF5">
    <property type="entry name" value="HTH-TYPE TRANSCRIPTIONAL ACTIVATOR TTDR-RELATED"/>
    <property type="match status" value="1"/>
</dbReference>
<proteinExistence type="inferred from homology"/>
<dbReference type="Proteomes" id="UP000637769">
    <property type="component" value="Unassembled WGS sequence"/>
</dbReference>